<evidence type="ECO:0000313" key="2">
    <source>
        <dbReference type="EMBL" id="RDH41511.1"/>
    </source>
</evidence>
<organism evidence="2 3">
    <name type="scientific">Zooshikella ganghwensis</name>
    <dbReference type="NCBI Taxonomy" id="202772"/>
    <lineage>
        <taxon>Bacteria</taxon>
        <taxon>Pseudomonadati</taxon>
        <taxon>Pseudomonadota</taxon>
        <taxon>Gammaproteobacteria</taxon>
        <taxon>Oceanospirillales</taxon>
        <taxon>Zooshikellaceae</taxon>
        <taxon>Zooshikella</taxon>
    </lineage>
</organism>
<reference evidence="2 3" key="1">
    <citation type="submission" date="2017-04" db="EMBL/GenBank/DDBJ databases">
        <title>Draft genome sequence of Zooshikella ganghwensis VG4 isolated from Red Sea sediments.</title>
        <authorList>
            <person name="Rehman Z."/>
            <person name="Alam I."/>
            <person name="Kamau A."/>
            <person name="Bajic V."/>
            <person name="Leiknes T."/>
        </authorList>
    </citation>
    <scope>NUCLEOTIDE SEQUENCE [LARGE SCALE GENOMIC DNA]</scope>
    <source>
        <strain evidence="2 3">VG4</strain>
    </source>
</reference>
<accession>A0A4V1IMV1</accession>
<keyword evidence="3" id="KW-1185">Reference proteome</keyword>
<feature type="domain" description="Phage tail fibre protein N-terminal" evidence="1">
    <location>
        <begin position="1"/>
        <end position="151"/>
    </location>
</feature>
<dbReference type="EMBL" id="NDXW01000008">
    <property type="protein sequence ID" value="RDH41511.1"/>
    <property type="molecule type" value="Genomic_DNA"/>
</dbReference>
<gene>
    <name evidence="2" type="ORF">B9G39_28255</name>
</gene>
<dbReference type="Pfam" id="PF12571">
    <property type="entry name" value="Phage_tail_fib"/>
    <property type="match status" value="1"/>
</dbReference>
<dbReference type="SUPFAM" id="SSF88874">
    <property type="entry name" value="Receptor-binding domain of short tail fibre protein gp12"/>
    <property type="match status" value="1"/>
</dbReference>
<dbReference type="RefSeq" id="WP_094789826.1">
    <property type="nucleotide sequence ID" value="NZ_NDXW01000008.1"/>
</dbReference>
<dbReference type="InterPro" id="IPR051934">
    <property type="entry name" value="Phage_Tail_Fiber_Structural"/>
</dbReference>
<dbReference type="PANTHER" id="PTHR35191">
    <property type="entry name" value="PROPHAGE SIDE TAIL FIBER PROTEIN HOMOLOG STFQ-RELATED"/>
    <property type="match status" value="1"/>
</dbReference>
<proteinExistence type="predicted"/>
<comment type="caution">
    <text evidence="2">The sequence shown here is derived from an EMBL/GenBank/DDBJ whole genome shotgun (WGS) entry which is preliminary data.</text>
</comment>
<dbReference type="CDD" id="cd22641">
    <property type="entry name" value="C24-like"/>
    <property type="match status" value="1"/>
</dbReference>
<sequence length="527" mass="57253">MDQKYYVLLTKVGQGRLSEVISAENKLNMSYILLGDGGEDEGKETNPTEDDTALKRSRAKLPINRVYQHEKNKNQVVFETIVPDDVGGFYITELGLFDENDNLIAIGKYPKTYKAKMPDGIATSMEIEVICQIGNVDCVTLTIDPSKVVATVELLEDRTQRTDRVDVDSSTILATAKAVKTAYDAALLKTGGTITGEVIGTAITGYTLIYNGKRVNLRAGDVFSSGAAVSLTVETVYGKSSFGMANKDYCHLLTQAKQFYFEKDVCVRGELYAGSGYNKRVFHDGDQSDAYNLADPKRLASSLALKTVYDYSVSHAHSSQNPHNTTKHQVGLGNLPNAKTDRIDLDDSNVLATAKAVKKAYEEALKSRIPGEIIMFAGTKNQIPAGWAICDGQGKTRNGIQIPDLRDRFIVGAGKSYKVGDYGGAVTQTTTVAGRHGHNTIVHGHVLTTAQLPKTNVELPIMGSTGGPFWTAWEAPGGQGPDNRKLYISFGESQAHGHGATTQEAGEHSHQCDSRPPYYAVLFIIKL</sequence>
<dbReference type="PANTHER" id="PTHR35191:SF1">
    <property type="entry name" value="PROPHAGE SIDE TAIL FIBER PROTEIN HOMOLOG STFQ-RELATED"/>
    <property type="match status" value="1"/>
</dbReference>
<name>A0A4V1IMV1_9GAMM</name>
<evidence type="ECO:0000259" key="1">
    <source>
        <dbReference type="Pfam" id="PF12571"/>
    </source>
</evidence>
<protein>
    <recommendedName>
        <fullName evidence="1">Phage tail fibre protein N-terminal domain-containing protein</fullName>
    </recommendedName>
</protein>
<dbReference type="InterPro" id="IPR022225">
    <property type="entry name" value="Phage_tail_fibre_N"/>
</dbReference>
<evidence type="ECO:0000313" key="3">
    <source>
        <dbReference type="Proteomes" id="UP000257039"/>
    </source>
</evidence>
<dbReference type="AlphaFoldDB" id="A0A4V1IMV1"/>
<dbReference type="Proteomes" id="UP000257039">
    <property type="component" value="Unassembled WGS sequence"/>
</dbReference>